<dbReference type="Proteomes" id="UP000824681">
    <property type="component" value="Chromosome"/>
</dbReference>
<dbReference type="RefSeq" id="WP_020546184.1">
    <property type="nucleotide sequence ID" value="NZ_CP068985.1"/>
</dbReference>
<reference evidence="1 2" key="1">
    <citation type="journal article" date="2021" name="ACS Chem. Biol.">
        <title>Genomic-Led Discovery of a Novel Glycopeptide Antibiotic by Nonomuraea coxensis DSM 45129.</title>
        <authorList>
            <person name="Yushchuk O."/>
            <person name="Vior N.M."/>
            <person name="Andreo-Vidal A."/>
            <person name="Berini F."/>
            <person name="Ruckert C."/>
            <person name="Busche T."/>
            <person name="Binda E."/>
            <person name="Kalinowski J."/>
            <person name="Truman A.W."/>
            <person name="Marinelli F."/>
        </authorList>
    </citation>
    <scope>NUCLEOTIDE SEQUENCE [LARGE SCALE GENOMIC DNA]</scope>
    <source>
        <strain evidence="1 2">DSM 45129</strain>
    </source>
</reference>
<protein>
    <submittedName>
        <fullName evidence="1">Uncharacterized protein</fullName>
    </submittedName>
</protein>
<gene>
    <name evidence="1" type="ORF">Nocox_33140</name>
</gene>
<organism evidence="1 2">
    <name type="scientific">Nonomuraea coxensis DSM 45129</name>
    <dbReference type="NCBI Taxonomy" id="1122611"/>
    <lineage>
        <taxon>Bacteria</taxon>
        <taxon>Bacillati</taxon>
        <taxon>Actinomycetota</taxon>
        <taxon>Actinomycetes</taxon>
        <taxon>Streptosporangiales</taxon>
        <taxon>Streptosporangiaceae</taxon>
        <taxon>Nonomuraea</taxon>
    </lineage>
</organism>
<dbReference type="Gene3D" id="3.30.70.100">
    <property type="match status" value="1"/>
</dbReference>
<evidence type="ECO:0000313" key="2">
    <source>
        <dbReference type="Proteomes" id="UP000824681"/>
    </source>
</evidence>
<dbReference type="EMBL" id="CP068985">
    <property type="protein sequence ID" value="QYC44198.1"/>
    <property type="molecule type" value="Genomic_DNA"/>
</dbReference>
<accession>A0ABX8U8Y0</accession>
<evidence type="ECO:0000313" key="1">
    <source>
        <dbReference type="EMBL" id="QYC44198.1"/>
    </source>
</evidence>
<keyword evidence="2" id="KW-1185">Reference proteome</keyword>
<proteinExistence type="predicted"/>
<name>A0ABX8U8Y0_9ACTN</name>
<sequence length="117" mass="13970">MARKLVLLTYNLKPGTDLAEYEEYTRNIDYRAFRQNPRIQDYANFVISRNVRGEEWFKHFDLMYVDDHDAYHADGKLHYGDPVILNHAAEWRERWAKDDASGWRGQVNISYADEIWG</sequence>